<proteinExistence type="predicted"/>
<reference evidence="1" key="1">
    <citation type="submission" date="2020-03" db="EMBL/GenBank/DDBJ databases">
        <title>Site-based positive gene gene selection in Geosmithia morbida across the United States reveals a broad range of putative effectors and factors for local host and environmental adapation.</title>
        <authorList>
            <person name="Onufrak A."/>
            <person name="Murdoch R.W."/>
            <person name="Gazis R."/>
            <person name="Huff M."/>
            <person name="Staton M."/>
            <person name="Klingeman W."/>
            <person name="Hadziabdic D."/>
        </authorList>
    </citation>
    <scope>NUCLEOTIDE SEQUENCE</scope>
    <source>
        <strain evidence="1">1262</strain>
    </source>
</reference>
<dbReference type="Gene3D" id="3.40.50.300">
    <property type="entry name" value="P-loop containing nucleotide triphosphate hydrolases"/>
    <property type="match status" value="1"/>
</dbReference>
<organism evidence="1 2">
    <name type="scientific">Geosmithia morbida</name>
    <dbReference type="NCBI Taxonomy" id="1094350"/>
    <lineage>
        <taxon>Eukaryota</taxon>
        <taxon>Fungi</taxon>
        <taxon>Dikarya</taxon>
        <taxon>Ascomycota</taxon>
        <taxon>Pezizomycotina</taxon>
        <taxon>Sordariomycetes</taxon>
        <taxon>Hypocreomycetidae</taxon>
        <taxon>Hypocreales</taxon>
        <taxon>Bionectriaceae</taxon>
        <taxon>Geosmithia</taxon>
    </lineage>
</organism>
<keyword evidence="2" id="KW-1185">Reference proteome</keyword>
<name>A0A9P4YQI4_9HYPO</name>
<protein>
    <submittedName>
        <fullName evidence="1">ArgK protein</fullName>
    </submittedName>
</protein>
<evidence type="ECO:0000313" key="2">
    <source>
        <dbReference type="Proteomes" id="UP000749293"/>
    </source>
</evidence>
<dbReference type="GeneID" id="55969779"/>
<accession>A0A9P4YQI4</accession>
<dbReference type="PANTHER" id="PTHR10285">
    <property type="entry name" value="URIDINE KINASE"/>
    <property type="match status" value="1"/>
</dbReference>
<dbReference type="OrthoDB" id="6362633at2759"/>
<sequence length="232" mass="26170">MDDLEKTVVILQQRIQHLLHQKDARSRILIALAGVPGSGKSTVTDALLRAIGKTDGSMANTSVLPMTQDGFHHTKAKLSTFDDPDYAFHRRGAPFTFDVEAFISLVMRLRDTPVTDCDEPEVVITAPSFDHAIGDPIPDAISISSRCRVVIVEGNYTLLDQDPWRRIAEVVDDKWFVDIQPEVARERLSRRHLQAGIEKTPEKARQRAEENDLPNGEMIRSHLIRPDIRIFN</sequence>
<dbReference type="Proteomes" id="UP000749293">
    <property type="component" value="Unassembled WGS sequence"/>
</dbReference>
<dbReference type="AlphaFoldDB" id="A0A9P4YQI4"/>
<evidence type="ECO:0000313" key="1">
    <source>
        <dbReference type="EMBL" id="KAF4119863.1"/>
    </source>
</evidence>
<dbReference type="EMBL" id="JAANYQ010000020">
    <property type="protein sequence ID" value="KAF4119863.1"/>
    <property type="molecule type" value="Genomic_DNA"/>
</dbReference>
<dbReference type="SUPFAM" id="SSF52540">
    <property type="entry name" value="P-loop containing nucleoside triphosphate hydrolases"/>
    <property type="match status" value="1"/>
</dbReference>
<gene>
    <name evidence="1" type="ORF">GMORB2_3551</name>
</gene>
<dbReference type="RefSeq" id="XP_035318515.1">
    <property type="nucleotide sequence ID" value="XM_035465527.1"/>
</dbReference>
<dbReference type="InterPro" id="IPR027417">
    <property type="entry name" value="P-loop_NTPase"/>
</dbReference>
<comment type="caution">
    <text evidence="1">The sequence shown here is derived from an EMBL/GenBank/DDBJ whole genome shotgun (WGS) entry which is preliminary data.</text>
</comment>